<evidence type="ECO:0000313" key="2">
    <source>
        <dbReference type="Proteomes" id="UP001281147"/>
    </source>
</evidence>
<comment type="caution">
    <text evidence="1">The sequence shown here is derived from an EMBL/GenBank/DDBJ whole genome shotgun (WGS) entry which is preliminary data.</text>
</comment>
<protein>
    <submittedName>
        <fullName evidence="1">Uncharacterized protein</fullName>
    </submittedName>
</protein>
<organism evidence="1 2">
    <name type="scientific">Vermiconidia calcicola</name>
    <dbReference type="NCBI Taxonomy" id="1690605"/>
    <lineage>
        <taxon>Eukaryota</taxon>
        <taxon>Fungi</taxon>
        <taxon>Dikarya</taxon>
        <taxon>Ascomycota</taxon>
        <taxon>Pezizomycotina</taxon>
        <taxon>Dothideomycetes</taxon>
        <taxon>Dothideomycetidae</taxon>
        <taxon>Mycosphaerellales</taxon>
        <taxon>Extremaceae</taxon>
        <taxon>Vermiconidia</taxon>
    </lineage>
</organism>
<accession>A0ACC3NC63</accession>
<evidence type="ECO:0000313" key="1">
    <source>
        <dbReference type="EMBL" id="KAK3714222.1"/>
    </source>
</evidence>
<sequence>MNDMNDSSEANGKIGVVDTDSMRSLNGATNTGNGTPLGSAVAQCDTDSAHSLSGATDTRNEILPDPAVADCHLFSLPAELRNIIYTEALVQTRSTYLTAAGVPEPPLLLTCKLLQEETLPIYYQNTFRVPSTNWDSSVIIKWQVKCLELLDDYGLRVDTRSVPGQKTPHWENLLLWLKGIYEGSIDMHRQRPSQMYGERKSIDRVVIGGMFYMVAKMRKKFSWEEVMEVLDEQHMVLVRVDARWA</sequence>
<name>A0ACC3NC63_9PEZI</name>
<dbReference type="EMBL" id="JAUTXU010000057">
    <property type="protein sequence ID" value="KAK3714222.1"/>
    <property type="molecule type" value="Genomic_DNA"/>
</dbReference>
<keyword evidence="2" id="KW-1185">Reference proteome</keyword>
<dbReference type="Proteomes" id="UP001281147">
    <property type="component" value="Unassembled WGS sequence"/>
</dbReference>
<proteinExistence type="predicted"/>
<gene>
    <name evidence="1" type="ORF">LTR37_008024</name>
</gene>
<reference evidence="1" key="1">
    <citation type="submission" date="2023-07" db="EMBL/GenBank/DDBJ databases">
        <title>Black Yeasts Isolated from many extreme environments.</title>
        <authorList>
            <person name="Coleine C."/>
            <person name="Stajich J.E."/>
            <person name="Selbmann L."/>
        </authorList>
    </citation>
    <scope>NUCLEOTIDE SEQUENCE</scope>
    <source>
        <strain evidence="1">CCFEE 5714</strain>
    </source>
</reference>